<reference evidence="2" key="1">
    <citation type="submission" date="2021-12" db="EMBL/GenBank/DDBJ databases">
        <title>Comparative genomics, transcriptomics and evolutionary studies reveal genomic signatures of adaptation to plant cell wall in hemibiotrophic fungi.</title>
        <authorList>
            <consortium name="DOE Joint Genome Institute"/>
            <person name="Baroncelli R."/>
            <person name="Diaz J.F."/>
            <person name="Benocci T."/>
            <person name="Peng M."/>
            <person name="Battaglia E."/>
            <person name="Haridas S."/>
            <person name="Andreopoulos W."/>
            <person name="Labutti K."/>
            <person name="Pangilinan J."/>
            <person name="Floch G.L."/>
            <person name="Makela M.R."/>
            <person name="Henrissat B."/>
            <person name="Grigoriev I.V."/>
            <person name="Crouch J.A."/>
            <person name="De Vries R.P."/>
            <person name="Sukno S.A."/>
            <person name="Thon M.R."/>
        </authorList>
    </citation>
    <scope>NUCLEOTIDE SEQUENCE</scope>
    <source>
        <strain evidence="2">CBS 112980</strain>
    </source>
</reference>
<evidence type="ECO:0000256" key="1">
    <source>
        <dbReference type="SAM" id="MobiDB-lite"/>
    </source>
</evidence>
<accession>A0AAD8XFE9</accession>
<dbReference type="EMBL" id="JAHMHS010000054">
    <property type="protein sequence ID" value="KAK1724261.1"/>
    <property type="molecule type" value="Genomic_DNA"/>
</dbReference>
<evidence type="ECO:0000313" key="2">
    <source>
        <dbReference type="EMBL" id="KAK1724261.1"/>
    </source>
</evidence>
<proteinExistence type="predicted"/>
<evidence type="ECO:0000313" key="3">
    <source>
        <dbReference type="Proteomes" id="UP001244207"/>
    </source>
</evidence>
<comment type="caution">
    <text evidence="2">The sequence shown here is derived from an EMBL/GenBank/DDBJ whole genome shotgun (WGS) entry which is preliminary data.</text>
</comment>
<dbReference type="RefSeq" id="XP_060364316.1">
    <property type="nucleotide sequence ID" value="XM_060511131.1"/>
</dbReference>
<dbReference type="AlphaFoldDB" id="A0AAD8XFE9"/>
<protein>
    <submittedName>
        <fullName evidence="2">Uncharacterized protein</fullName>
    </submittedName>
</protein>
<keyword evidence="3" id="KW-1185">Reference proteome</keyword>
<organism evidence="2 3">
    <name type="scientific">Glomerella acutata</name>
    <name type="common">Colletotrichum acutatum</name>
    <dbReference type="NCBI Taxonomy" id="27357"/>
    <lineage>
        <taxon>Eukaryota</taxon>
        <taxon>Fungi</taxon>
        <taxon>Dikarya</taxon>
        <taxon>Ascomycota</taxon>
        <taxon>Pezizomycotina</taxon>
        <taxon>Sordariomycetes</taxon>
        <taxon>Hypocreomycetidae</taxon>
        <taxon>Glomerellales</taxon>
        <taxon>Glomerellaceae</taxon>
        <taxon>Colletotrichum</taxon>
        <taxon>Colletotrichum acutatum species complex</taxon>
    </lineage>
</organism>
<feature type="region of interest" description="Disordered" evidence="1">
    <location>
        <begin position="1"/>
        <end position="26"/>
    </location>
</feature>
<name>A0AAD8XFE9_GLOAC</name>
<feature type="non-terminal residue" evidence="2">
    <location>
        <position position="1"/>
    </location>
</feature>
<dbReference type="GeneID" id="85395030"/>
<sequence length="54" mass="6020">LPARQKNKPHCCESKPRGTDLTPRPSSRSLQLFCHSSQVPTLLISSSQVFVRLS</sequence>
<gene>
    <name evidence="2" type="ORF">BDZ83DRAFT_672500</name>
</gene>
<dbReference type="Proteomes" id="UP001244207">
    <property type="component" value="Unassembled WGS sequence"/>
</dbReference>